<dbReference type="PANTHER" id="PTHR33104">
    <property type="entry name" value="SI:DKEY-29D5.2"/>
    <property type="match status" value="1"/>
</dbReference>
<dbReference type="Pfam" id="PF18758">
    <property type="entry name" value="KDZ"/>
    <property type="match status" value="1"/>
</dbReference>
<dbReference type="EMBL" id="JAYMGO010000004">
    <property type="protein sequence ID" value="KAL1276204.1"/>
    <property type="molecule type" value="Genomic_DNA"/>
</dbReference>
<feature type="domain" description="CxC3 like cysteine cluster" evidence="1">
    <location>
        <begin position="127"/>
        <end position="193"/>
    </location>
</feature>
<reference evidence="2 3" key="1">
    <citation type="submission" date="2023-09" db="EMBL/GenBank/DDBJ databases">
        <authorList>
            <person name="Wang M."/>
        </authorList>
    </citation>
    <scope>NUCLEOTIDE SEQUENCE [LARGE SCALE GENOMIC DNA]</scope>
    <source>
        <strain evidence="2">GT-2023</strain>
        <tissue evidence="2">Liver</tissue>
    </source>
</reference>
<dbReference type="PANTHER" id="PTHR33104:SF2">
    <property type="entry name" value="CXC3 LIKE CYSTEINE CLUSTER DOMAIN-CONTAINING PROTEIN"/>
    <property type="match status" value="1"/>
</dbReference>
<protein>
    <recommendedName>
        <fullName evidence="1">CxC3 like cysteine cluster domain-containing protein</fullName>
    </recommendedName>
</protein>
<dbReference type="InterPro" id="IPR040564">
    <property type="entry name" value="CxC3-like"/>
</dbReference>
<name>A0ABR3NH11_9TELE</name>
<accession>A0ABR3NH11</accession>
<dbReference type="InterPro" id="IPR040521">
    <property type="entry name" value="KDZ"/>
</dbReference>
<gene>
    <name evidence="2" type="ORF">QQF64_035827</name>
</gene>
<dbReference type="Proteomes" id="UP001558613">
    <property type="component" value="Unassembled WGS sequence"/>
</dbReference>
<keyword evidence="3" id="KW-1185">Reference proteome</keyword>
<evidence type="ECO:0000259" key="1">
    <source>
        <dbReference type="Pfam" id="PF18804"/>
    </source>
</evidence>
<proteinExistence type="predicted"/>
<dbReference type="Pfam" id="PF18804">
    <property type="entry name" value="CxC3"/>
    <property type="match status" value="1"/>
</dbReference>
<evidence type="ECO:0000313" key="2">
    <source>
        <dbReference type="EMBL" id="KAL1276204.1"/>
    </source>
</evidence>
<sequence>MATNDDHTTTEDMERELQLDIDEIMSDLQDLQEETGLKPRPKKKKKAVLIIRWKKRDRKGLLVYAKIEAKRGRRDKSRASMDTISSNGTMIDPVTSSDTECSVNDFTSDMGTHAQRAIACLLSIQEPQSICNCETQNMSVSAGRLVQLININGRYDLSLPIWCCSTCHKSWTPGLQDLARSGYWPGSVTLQTIYQVQGKGTCGKSTWAAARETSRKSSGKLDEEGLEVAVCRHNILLKALNMSRGEIFAYPMYLQKEIASKTNCRFFCTDIMCRYWPYLQKVAHVVPSQQKLTEMKPLLSIMHAKGHSTSCEVQWSGRNQSGAGTTIGEEVEQVNSFLSRVALTTKYMSKAARVDMITLHAKGWNELKKKNLHVYLSQRYLKTVQKTKEAKEDIESVKASLARSNEELQQWVCDVKQWATQVPDGNRTDDSVGLRHLIEGLYVGIQQKKRDLYHMTDRNKQRHKIRRRIVEEKKKLSDAVCQYNSLASSTTALKSVDELLAAERPIWPWECVDDASLGLKKTVFDKLMQLDRLEEEEAILVEEMKRHWNHICRTIKNVNDQADTLSDGLSTKTYPPGLSESAYCGLLCVLLRQLHELKAEQEKVKETYHKIVTGWDALPALEEDEDCYESQSVDSCDSCDSICDED</sequence>
<comment type="caution">
    <text evidence="2">The sequence shown here is derived from an EMBL/GenBank/DDBJ whole genome shotgun (WGS) entry which is preliminary data.</text>
</comment>
<organism evidence="2 3">
    <name type="scientific">Cirrhinus molitorella</name>
    <name type="common">mud carp</name>
    <dbReference type="NCBI Taxonomy" id="172907"/>
    <lineage>
        <taxon>Eukaryota</taxon>
        <taxon>Metazoa</taxon>
        <taxon>Chordata</taxon>
        <taxon>Craniata</taxon>
        <taxon>Vertebrata</taxon>
        <taxon>Euteleostomi</taxon>
        <taxon>Actinopterygii</taxon>
        <taxon>Neopterygii</taxon>
        <taxon>Teleostei</taxon>
        <taxon>Ostariophysi</taxon>
        <taxon>Cypriniformes</taxon>
        <taxon>Cyprinidae</taxon>
        <taxon>Labeoninae</taxon>
        <taxon>Labeonini</taxon>
        <taxon>Cirrhinus</taxon>
    </lineage>
</organism>
<evidence type="ECO:0000313" key="3">
    <source>
        <dbReference type="Proteomes" id="UP001558613"/>
    </source>
</evidence>